<dbReference type="RefSeq" id="WP_098522656.1">
    <property type="nucleotide sequence ID" value="NZ_NUYJ01000013.1"/>
</dbReference>
<keyword evidence="1" id="KW-1133">Transmembrane helix</keyword>
<dbReference type="EMBL" id="NVBO01000025">
    <property type="protein sequence ID" value="PFS06400.1"/>
    <property type="molecule type" value="Genomic_DNA"/>
</dbReference>
<organism evidence="2 3">
    <name type="scientific">Bacillus cereus</name>
    <dbReference type="NCBI Taxonomy" id="1396"/>
    <lineage>
        <taxon>Bacteria</taxon>
        <taxon>Bacillati</taxon>
        <taxon>Bacillota</taxon>
        <taxon>Bacilli</taxon>
        <taxon>Bacillales</taxon>
        <taxon>Bacillaceae</taxon>
        <taxon>Bacillus</taxon>
        <taxon>Bacillus cereus group</taxon>
    </lineage>
</organism>
<comment type="caution">
    <text evidence="2">The sequence shown here is derived from an EMBL/GenBank/DDBJ whole genome shotgun (WGS) entry which is preliminary data.</text>
</comment>
<evidence type="ECO:0000256" key="1">
    <source>
        <dbReference type="SAM" id="Phobius"/>
    </source>
</evidence>
<name>A0AA44TG78_BACCE</name>
<feature type="transmembrane region" description="Helical" evidence="1">
    <location>
        <begin position="20"/>
        <end position="37"/>
    </location>
</feature>
<gene>
    <name evidence="2" type="ORF">COK38_03110</name>
</gene>
<evidence type="ECO:0000313" key="2">
    <source>
        <dbReference type="EMBL" id="PFS06400.1"/>
    </source>
</evidence>
<proteinExistence type="predicted"/>
<keyword evidence="1" id="KW-0472">Membrane</keyword>
<sequence length="150" mass="17185">MKRSETLVSRRLQQIKVASLCLMLLLIVWIGYLKFLYGNGYLLEKKNTVEITHPNTTIDMEKSFGVDLQGFRKVNMDTMIHLSKTDSSELSLIELLNDSCARTCIGEPVVYVKSDHGYVLYKESIGMNIVLEIKKNGEWKIENKRVNKGI</sequence>
<dbReference type="AlphaFoldDB" id="A0AA44TG78"/>
<accession>A0AA44TG78</accession>
<evidence type="ECO:0000313" key="3">
    <source>
        <dbReference type="Proteomes" id="UP000226357"/>
    </source>
</evidence>
<evidence type="ECO:0008006" key="4">
    <source>
        <dbReference type="Google" id="ProtNLM"/>
    </source>
</evidence>
<dbReference type="Proteomes" id="UP000226357">
    <property type="component" value="Unassembled WGS sequence"/>
</dbReference>
<protein>
    <recommendedName>
        <fullName evidence="4">Group-specific protein</fullName>
    </recommendedName>
</protein>
<keyword evidence="1" id="KW-0812">Transmembrane</keyword>
<reference evidence="2 3" key="1">
    <citation type="submission" date="2017-09" db="EMBL/GenBank/DDBJ databases">
        <title>Large-scale bioinformatics analysis of Bacillus genomes uncovers conserved roles of natural products in bacterial physiology.</title>
        <authorList>
            <consortium name="Agbiome Team Llc"/>
            <person name="Bleich R.M."/>
            <person name="Grubbs K.J."/>
            <person name="Santa Maria K.C."/>
            <person name="Allen S.E."/>
            <person name="Farag S."/>
            <person name="Shank E.A."/>
            <person name="Bowers A."/>
        </authorList>
    </citation>
    <scope>NUCLEOTIDE SEQUENCE [LARGE SCALE GENOMIC DNA]</scope>
    <source>
        <strain evidence="2 3">AFS067272</strain>
    </source>
</reference>